<dbReference type="PANTHER" id="PTHR11777">
    <property type="entry name" value="ALANYL-TRNA SYNTHETASE"/>
    <property type="match status" value="1"/>
</dbReference>
<keyword evidence="8" id="KW-0067">ATP-binding</keyword>
<dbReference type="GO" id="GO:0000049">
    <property type="term" value="F:tRNA binding"/>
    <property type="evidence" value="ECO:0007669"/>
    <property type="project" value="UniProtKB-KW"/>
</dbReference>
<evidence type="ECO:0000256" key="2">
    <source>
        <dbReference type="ARBA" id="ARBA00008226"/>
    </source>
</evidence>
<dbReference type="Gene3D" id="3.30.930.10">
    <property type="entry name" value="Bira Bifunctional Protein, Domain 2"/>
    <property type="match status" value="1"/>
</dbReference>
<dbReference type="GO" id="GO:0004813">
    <property type="term" value="F:alanine-tRNA ligase activity"/>
    <property type="evidence" value="ECO:0007669"/>
    <property type="project" value="UniProtKB-EC"/>
</dbReference>
<evidence type="ECO:0000256" key="6">
    <source>
        <dbReference type="ARBA" id="ARBA00022598"/>
    </source>
</evidence>
<keyword evidence="10" id="KW-0648">Protein biosynthesis</keyword>
<dbReference type="AlphaFoldDB" id="A0A0F0CSZ2"/>
<name>A0A0F0CSZ2_9BACT</name>
<dbReference type="PROSITE" id="PS50860">
    <property type="entry name" value="AA_TRNA_LIGASE_II_ALA"/>
    <property type="match status" value="1"/>
</dbReference>
<feature type="domain" description="Alanyl-transfer RNA synthetases family profile" evidence="13">
    <location>
        <begin position="22"/>
        <end position="310"/>
    </location>
</feature>
<evidence type="ECO:0000256" key="5">
    <source>
        <dbReference type="ARBA" id="ARBA00022555"/>
    </source>
</evidence>
<dbReference type="GO" id="GO:0005524">
    <property type="term" value="F:ATP binding"/>
    <property type="evidence" value="ECO:0007669"/>
    <property type="project" value="UniProtKB-KW"/>
</dbReference>
<evidence type="ECO:0000256" key="4">
    <source>
        <dbReference type="ARBA" id="ARBA00017959"/>
    </source>
</evidence>
<dbReference type="CDD" id="cd00673">
    <property type="entry name" value="AlaRS_core"/>
    <property type="match status" value="1"/>
</dbReference>
<dbReference type="InterPro" id="IPR018164">
    <property type="entry name" value="Ala-tRNA-synth_IIc_N"/>
</dbReference>
<organism evidence="14 15">
    <name type="scientific">Candidatus Omnitrophus magneticus</name>
    <dbReference type="NCBI Taxonomy" id="1609969"/>
    <lineage>
        <taxon>Bacteria</taxon>
        <taxon>Pseudomonadati</taxon>
        <taxon>Candidatus Omnitrophota</taxon>
        <taxon>Candidatus Omnitrophus</taxon>
    </lineage>
</organism>
<dbReference type="Pfam" id="PF01411">
    <property type="entry name" value="tRNA-synt_2c"/>
    <property type="match status" value="1"/>
</dbReference>
<dbReference type="EMBL" id="JYNY01000212">
    <property type="protein sequence ID" value="KJJ85149.1"/>
    <property type="molecule type" value="Genomic_DNA"/>
</dbReference>
<dbReference type="PATRIC" id="fig|1609969.3.peg.1040"/>
<comment type="caution">
    <text evidence="14">The sequence shown here is derived from an EMBL/GenBank/DDBJ whole genome shotgun (WGS) entry which is preliminary data.</text>
</comment>
<keyword evidence="7" id="KW-0547">Nucleotide-binding</keyword>
<dbReference type="EC" id="6.1.1.7" evidence="3"/>
<evidence type="ECO:0000313" key="15">
    <source>
        <dbReference type="Proteomes" id="UP000033428"/>
    </source>
</evidence>
<dbReference type="GO" id="GO:0006419">
    <property type="term" value="P:alanyl-tRNA aminoacylation"/>
    <property type="evidence" value="ECO:0007669"/>
    <property type="project" value="InterPro"/>
</dbReference>
<evidence type="ECO:0000256" key="9">
    <source>
        <dbReference type="ARBA" id="ARBA00022884"/>
    </source>
</evidence>
<reference evidence="14 15" key="1">
    <citation type="submission" date="2015-02" db="EMBL/GenBank/DDBJ databases">
        <title>Single-cell genomics of uncultivated deep-branching MTB reveals a conserved set of magnetosome genes.</title>
        <authorList>
            <person name="Kolinko S."/>
            <person name="Richter M."/>
            <person name="Glockner F.O."/>
            <person name="Brachmann A."/>
            <person name="Schuler D."/>
        </authorList>
    </citation>
    <scope>NUCLEOTIDE SEQUENCE [LARGE SCALE GENOMIC DNA]</scope>
    <source>
        <strain evidence="14">SKK-01</strain>
    </source>
</reference>
<keyword evidence="6 14" id="KW-0436">Ligase</keyword>
<keyword evidence="5" id="KW-0820">tRNA-binding</keyword>
<sequence>MGILFGKNKKCFNFFGEENLVISAHEIRKKYLEFFQKKGHTIASSDSLVPIDDPTLLFTGAGMNQFKEQFMGKNISYSRATSSQKCLRTGDIENVGKTPRHHTFFEMLGNFSFGDYFKREAINWAWEFLTKEMGISAERLWISVYKDDDEAYSIWNKEIKIPAGRIVRLDADNNFWPADAPLKGPNGPCGPCSEIFYDWGEKYSRAKHSSNPCDPSCDCGRFVEVWNLVFTSFDRKSDGTLVPLPSKNIDTGMGLERITAVLQGVYSNFETDLFVSLVNSVKANLGLAKSLHQYAFSFLSSLFFLVRREI</sequence>
<evidence type="ECO:0000256" key="3">
    <source>
        <dbReference type="ARBA" id="ARBA00013168"/>
    </source>
</evidence>
<dbReference type="PRINTS" id="PR00980">
    <property type="entry name" value="TRNASYNTHALA"/>
</dbReference>
<dbReference type="GO" id="GO:0002161">
    <property type="term" value="F:aminoacyl-tRNA deacylase activity"/>
    <property type="evidence" value="ECO:0007669"/>
    <property type="project" value="TreeGrafter"/>
</dbReference>
<dbReference type="GO" id="GO:0005829">
    <property type="term" value="C:cytosol"/>
    <property type="evidence" value="ECO:0007669"/>
    <property type="project" value="TreeGrafter"/>
</dbReference>
<comment type="similarity">
    <text evidence="2">Belongs to the class-II aminoacyl-tRNA synthetase family.</text>
</comment>
<dbReference type="InterPro" id="IPR018165">
    <property type="entry name" value="Ala-tRNA-synth_IIc_core"/>
</dbReference>
<evidence type="ECO:0000256" key="8">
    <source>
        <dbReference type="ARBA" id="ARBA00022840"/>
    </source>
</evidence>
<keyword evidence="11 14" id="KW-0030">Aminoacyl-tRNA synthetase</keyword>
<evidence type="ECO:0000256" key="12">
    <source>
        <dbReference type="ARBA" id="ARBA00032577"/>
    </source>
</evidence>
<evidence type="ECO:0000313" key="14">
    <source>
        <dbReference type="EMBL" id="KJJ85149.1"/>
    </source>
</evidence>
<dbReference type="InterPro" id="IPR050058">
    <property type="entry name" value="Ala-tRNA_ligase"/>
</dbReference>
<keyword evidence="9" id="KW-0694">RNA-binding</keyword>
<dbReference type="FunFam" id="3.30.930.10:FF:000004">
    <property type="entry name" value="Alanine--tRNA ligase"/>
    <property type="match status" value="1"/>
</dbReference>
<accession>A0A0F0CSZ2</accession>
<dbReference type="SUPFAM" id="SSF55681">
    <property type="entry name" value="Class II aaRS and biotin synthetases"/>
    <property type="match status" value="1"/>
</dbReference>
<gene>
    <name evidence="14" type="ORF">OMAG_000971</name>
</gene>
<comment type="cofactor">
    <cofactor evidence="1">
        <name>Zn(2+)</name>
        <dbReference type="ChEBI" id="CHEBI:29105"/>
    </cofactor>
</comment>
<dbReference type="Proteomes" id="UP000033428">
    <property type="component" value="Unassembled WGS sequence"/>
</dbReference>
<proteinExistence type="inferred from homology"/>
<evidence type="ECO:0000256" key="11">
    <source>
        <dbReference type="ARBA" id="ARBA00023146"/>
    </source>
</evidence>
<dbReference type="InterPro" id="IPR002318">
    <property type="entry name" value="Ala-tRNA-lgiase_IIc"/>
</dbReference>
<keyword evidence="15" id="KW-1185">Reference proteome</keyword>
<dbReference type="InterPro" id="IPR045864">
    <property type="entry name" value="aa-tRNA-synth_II/BPL/LPL"/>
</dbReference>
<evidence type="ECO:0000256" key="7">
    <source>
        <dbReference type="ARBA" id="ARBA00022741"/>
    </source>
</evidence>
<evidence type="ECO:0000256" key="10">
    <source>
        <dbReference type="ARBA" id="ARBA00022917"/>
    </source>
</evidence>
<protein>
    <recommendedName>
        <fullName evidence="4">Alanine--tRNA ligase</fullName>
        <ecNumber evidence="3">6.1.1.7</ecNumber>
    </recommendedName>
    <alternativeName>
        <fullName evidence="12">Alanyl-tRNA synthetase</fullName>
    </alternativeName>
</protein>
<evidence type="ECO:0000256" key="1">
    <source>
        <dbReference type="ARBA" id="ARBA00001947"/>
    </source>
</evidence>
<evidence type="ECO:0000259" key="13">
    <source>
        <dbReference type="PROSITE" id="PS50860"/>
    </source>
</evidence>
<dbReference type="PANTHER" id="PTHR11777:SF9">
    <property type="entry name" value="ALANINE--TRNA LIGASE, CYTOPLASMIC"/>
    <property type="match status" value="1"/>
</dbReference>